<dbReference type="RefSeq" id="WP_017799432.1">
    <property type="nucleotide sequence ID" value="NZ_JAGGMQ010000001.1"/>
</dbReference>
<evidence type="ECO:0000313" key="3">
    <source>
        <dbReference type="Proteomes" id="UP001195624"/>
    </source>
</evidence>
<keyword evidence="1" id="KW-0472">Membrane</keyword>
<organism evidence="2 3">
    <name type="scientific">Winslowiella toletana</name>
    <dbReference type="NCBI Taxonomy" id="92490"/>
    <lineage>
        <taxon>Bacteria</taxon>
        <taxon>Pseudomonadati</taxon>
        <taxon>Pseudomonadota</taxon>
        <taxon>Gammaproteobacteria</taxon>
        <taxon>Enterobacterales</taxon>
        <taxon>Erwiniaceae</taxon>
        <taxon>Winslowiella</taxon>
    </lineage>
</organism>
<evidence type="ECO:0000313" key="2">
    <source>
        <dbReference type="EMBL" id="MBP2167550.1"/>
    </source>
</evidence>
<name>A0ABS4P4K2_9GAMM</name>
<comment type="caution">
    <text evidence="2">The sequence shown here is derived from an EMBL/GenBank/DDBJ whole genome shotgun (WGS) entry which is preliminary data.</text>
</comment>
<accession>A0ABS4P4K2</accession>
<reference evidence="3" key="2">
    <citation type="submission" date="2023-07" db="EMBL/GenBank/DDBJ databases">
        <title>Genome mining of underrepresented organisms for secondary metabolites.</title>
        <authorList>
            <person name="D'Agostino P.M."/>
        </authorList>
    </citation>
    <scope>NUCLEOTIDE SEQUENCE [LARGE SCALE GENOMIC DNA]</scope>
    <source>
        <strain evidence="3">WS4403</strain>
    </source>
</reference>
<keyword evidence="1" id="KW-1133">Transmembrane helix</keyword>
<feature type="transmembrane region" description="Helical" evidence="1">
    <location>
        <begin position="12"/>
        <end position="30"/>
    </location>
</feature>
<keyword evidence="3" id="KW-1185">Reference proteome</keyword>
<reference evidence="2 3" key="1">
    <citation type="submission" date="2021-03" db="EMBL/GenBank/DDBJ databases">
        <authorList>
            <person name="D'Agostino P."/>
            <person name="Huntemann M."/>
            <person name="Clum A."/>
            <person name="Spunde A."/>
            <person name="Palaniappan K."/>
            <person name="Ritter S."/>
            <person name="Mikhailova N."/>
            <person name="Chen I.-M."/>
            <person name="Stamatis D."/>
            <person name="Reddy T."/>
            <person name="O'Malley R."/>
            <person name="Daum C."/>
            <person name="Shapiro N."/>
            <person name="Ivanova N."/>
            <person name="Kyrpides N."/>
            <person name="Woyke T."/>
        </authorList>
    </citation>
    <scope>NUCLEOTIDE SEQUENCE [LARGE SCALE GENOMIC DNA]</scope>
    <source>
        <strain evidence="2 3">WS4403</strain>
    </source>
</reference>
<dbReference type="Proteomes" id="UP001195624">
    <property type="component" value="Unassembled WGS sequence"/>
</dbReference>
<protein>
    <submittedName>
        <fullName evidence="2">Uncharacterized protein</fullName>
    </submittedName>
</protein>
<dbReference type="EMBL" id="JAGGMQ010000001">
    <property type="protein sequence ID" value="MBP2167550.1"/>
    <property type="molecule type" value="Genomic_DNA"/>
</dbReference>
<evidence type="ECO:0000256" key="1">
    <source>
        <dbReference type="SAM" id="Phobius"/>
    </source>
</evidence>
<keyword evidence="1" id="KW-0812">Transmembrane</keyword>
<proteinExistence type="predicted"/>
<gene>
    <name evidence="2" type="ORF">J2125_000742</name>
</gene>
<sequence>MSINTAIKWGHRTLTVVLLLMVIVGGLLWYSGNAPRDDRVVSQKQLSEDVWLYVTQYQDAGATDSDVYRYYLNKHLSDPMKVLNKSAPFLQADIGDANVTAIGDHVLVKLTGKVYSFSNSAFYYDDRTPVMPRIDLNAYASNPWK</sequence>